<dbReference type="Gene3D" id="3.90.640.10">
    <property type="entry name" value="Actin, Chain A, domain 4"/>
    <property type="match status" value="1"/>
</dbReference>
<dbReference type="GO" id="GO:0005524">
    <property type="term" value="F:ATP binding"/>
    <property type="evidence" value="ECO:0007669"/>
    <property type="project" value="UniProtKB-KW"/>
</dbReference>
<organism evidence="7">
    <name type="scientific">Guillardia theta (strain CCMP2712)</name>
    <name type="common">Cryptophyte</name>
    <dbReference type="NCBI Taxonomy" id="905079"/>
    <lineage>
        <taxon>Eukaryota</taxon>
        <taxon>Cryptophyceae</taxon>
        <taxon>Pyrenomonadales</taxon>
        <taxon>Geminigeraceae</taxon>
        <taxon>Guillardia</taxon>
    </lineage>
</organism>
<dbReference type="RefSeq" id="XP_005834008.1">
    <property type="nucleotide sequence ID" value="XM_005833951.1"/>
</dbReference>
<dbReference type="HOGENOM" id="CLU_005965_5_0_1"/>
<protein>
    <submittedName>
        <fullName evidence="7">HSP70-like protein</fullName>
    </submittedName>
</protein>
<dbReference type="SUPFAM" id="SSF100934">
    <property type="entry name" value="Heat shock protein 70kD (HSP70), C-terminal subdomain"/>
    <property type="match status" value="1"/>
</dbReference>
<dbReference type="KEGG" id="gtt:GUITHDRAFT_106941"/>
<evidence type="ECO:0000256" key="3">
    <source>
        <dbReference type="ARBA" id="ARBA00022840"/>
    </source>
</evidence>
<evidence type="ECO:0000313" key="7">
    <source>
        <dbReference type="EMBL" id="EKX47028.1"/>
    </source>
</evidence>
<dbReference type="Gene3D" id="2.60.34.10">
    <property type="entry name" value="Substrate Binding Domain Of DNAk, Chain A, domain 1"/>
    <property type="match status" value="1"/>
</dbReference>
<dbReference type="Gene3D" id="1.20.1270.10">
    <property type="match status" value="1"/>
</dbReference>
<dbReference type="EnsemblProtists" id="EKX47028">
    <property type="protein sequence ID" value="EKX47028"/>
    <property type="gene ID" value="GUITHDRAFT_106941"/>
</dbReference>
<dbReference type="InterPro" id="IPR043129">
    <property type="entry name" value="ATPase_NBD"/>
</dbReference>
<dbReference type="PRINTS" id="PR00301">
    <property type="entry name" value="HEATSHOCK70"/>
</dbReference>
<dbReference type="Pfam" id="PF00012">
    <property type="entry name" value="HSP70"/>
    <property type="match status" value="2"/>
</dbReference>
<dbReference type="AlphaFoldDB" id="L1JER0"/>
<evidence type="ECO:0000313" key="9">
    <source>
        <dbReference type="Proteomes" id="UP000011087"/>
    </source>
</evidence>
<dbReference type="GO" id="GO:0030968">
    <property type="term" value="P:endoplasmic reticulum unfolded protein response"/>
    <property type="evidence" value="ECO:0007669"/>
    <property type="project" value="TreeGrafter"/>
</dbReference>
<dbReference type="PaxDb" id="55529-EKX47028"/>
<dbReference type="InterPro" id="IPR029048">
    <property type="entry name" value="HSP70_C_sf"/>
</dbReference>
<dbReference type="InterPro" id="IPR029047">
    <property type="entry name" value="HSP70_peptide-bd_sf"/>
</dbReference>
<name>L1JER0_GUITC</name>
<feature type="compositionally biased region" description="Polar residues" evidence="5">
    <location>
        <begin position="580"/>
        <end position="589"/>
    </location>
</feature>
<evidence type="ECO:0000256" key="6">
    <source>
        <dbReference type="SAM" id="SignalP"/>
    </source>
</evidence>
<dbReference type="GO" id="GO:0140662">
    <property type="term" value="F:ATP-dependent protein folding chaperone"/>
    <property type="evidence" value="ECO:0007669"/>
    <property type="project" value="InterPro"/>
</dbReference>
<evidence type="ECO:0000313" key="8">
    <source>
        <dbReference type="EnsemblProtists" id="EKX47028"/>
    </source>
</evidence>
<dbReference type="STRING" id="905079.L1JER0"/>
<keyword evidence="3" id="KW-0067">ATP-binding</keyword>
<dbReference type="PANTHER" id="PTHR45639:SF3">
    <property type="entry name" value="HYPOXIA UP-REGULATED PROTEIN 1"/>
    <property type="match status" value="1"/>
</dbReference>
<reference evidence="9" key="2">
    <citation type="submission" date="2012-11" db="EMBL/GenBank/DDBJ databases">
        <authorList>
            <person name="Kuo A."/>
            <person name="Curtis B.A."/>
            <person name="Tanifuji G."/>
            <person name="Burki F."/>
            <person name="Gruber A."/>
            <person name="Irimia M."/>
            <person name="Maruyama S."/>
            <person name="Arias M.C."/>
            <person name="Ball S.G."/>
            <person name="Gile G.H."/>
            <person name="Hirakawa Y."/>
            <person name="Hopkins J.F."/>
            <person name="Rensing S.A."/>
            <person name="Schmutz J."/>
            <person name="Symeonidi A."/>
            <person name="Elias M."/>
            <person name="Eveleigh R.J."/>
            <person name="Herman E.K."/>
            <person name="Klute M.J."/>
            <person name="Nakayama T."/>
            <person name="Obornik M."/>
            <person name="Reyes-Prieto A."/>
            <person name="Armbrust E.V."/>
            <person name="Aves S.J."/>
            <person name="Beiko R.G."/>
            <person name="Coutinho P."/>
            <person name="Dacks J.B."/>
            <person name="Durnford D.G."/>
            <person name="Fast N.M."/>
            <person name="Green B.R."/>
            <person name="Grisdale C."/>
            <person name="Hempe F."/>
            <person name="Henrissat B."/>
            <person name="Hoppner M.P."/>
            <person name="Ishida K.-I."/>
            <person name="Kim E."/>
            <person name="Koreny L."/>
            <person name="Kroth P.G."/>
            <person name="Liu Y."/>
            <person name="Malik S.-B."/>
            <person name="Maier U.G."/>
            <person name="McRose D."/>
            <person name="Mock T."/>
            <person name="Neilson J.A."/>
            <person name="Onodera N.T."/>
            <person name="Poole A.M."/>
            <person name="Pritham E.J."/>
            <person name="Richards T.A."/>
            <person name="Rocap G."/>
            <person name="Roy S.W."/>
            <person name="Sarai C."/>
            <person name="Schaack S."/>
            <person name="Shirato S."/>
            <person name="Slamovits C.H."/>
            <person name="Spencer D.F."/>
            <person name="Suzuki S."/>
            <person name="Worden A.Z."/>
            <person name="Zauner S."/>
            <person name="Barry K."/>
            <person name="Bell C."/>
            <person name="Bharti A.K."/>
            <person name="Crow J.A."/>
            <person name="Grimwood J."/>
            <person name="Kramer R."/>
            <person name="Lindquist E."/>
            <person name="Lucas S."/>
            <person name="Salamov A."/>
            <person name="McFadden G.I."/>
            <person name="Lane C.E."/>
            <person name="Keeling P.J."/>
            <person name="Gray M.W."/>
            <person name="Grigoriev I.V."/>
            <person name="Archibald J.M."/>
        </authorList>
    </citation>
    <scope>NUCLEOTIDE SEQUENCE</scope>
    <source>
        <strain evidence="9">CCMP2712</strain>
    </source>
</reference>
<dbReference type="OMA" id="SRTPMIQ"/>
<dbReference type="SUPFAM" id="SSF100920">
    <property type="entry name" value="Heat shock protein 70kD (HSP70), peptide-binding domain"/>
    <property type="match status" value="1"/>
</dbReference>
<accession>L1JER0</accession>
<evidence type="ECO:0000256" key="4">
    <source>
        <dbReference type="ARBA" id="ARBA00023186"/>
    </source>
</evidence>
<dbReference type="Gene3D" id="3.30.420.40">
    <property type="match status" value="2"/>
</dbReference>
<evidence type="ECO:0000256" key="1">
    <source>
        <dbReference type="ARBA" id="ARBA00022741"/>
    </source>
</evidence>
<keyword evidence="9" id="KW-1185">Reference proteome</keyword>
<feature type="chain" id="PRO_5008771253" evidence="6">
    <location>
        <begin position="27"/>
        <end position="864"/>
    </location>
</feature>
<feature type="compositionally biased region" description="Acidic residues" evidence="5">
    <location>
        <begin position="437"/>
        <end position="447"/>
    </location>
</feature>
<dbReference type="Gene3D" id="3.30.30.30">
    <property type="match status" value="1"/>
</dbReference>
<feature type="compositionally biased region" description="Acidic residues" evidence="5">
    <location>
        <begin position="854"/>
        <end position="864"/>
    </location>
</feature>
<dbReference type="SUPFAM" id="SSF53067">
    <property type="entry name" value="Actin-like ATPase domain"/>
    <property type="match status" value="2"/>
</dbReference>
<evidence type="ECO:0000256" key="2">
    <source>
        <dbReference type="ARBA" id="ARBA00022824"/>
    </source>
</evidence>
<dbReference type="eggNOG" id="KOG0103">
    <property type="taxonomic scope" value="Eukaryota"/>
</dbReference>
<dbReference type="Proteomes" id="UP000011087">
    <property type="component" value="Unassembled WGS sequence"/>
</dbReference>
<gene>
    <name evidence="7" type="ORF">GUITHDRAFT_106941</name>
</gene>
<dbReference type="CDD" id="cd10230">
    <property type="entry name" value="ASKHA_NBD_HSP70_HYOU1"/>
    <property type="match status" value="1"/>
</dbReference>
<dbReference type="OrthoDB" id="10262720at2759"/>
<dbReference type="PANTHER" id="PTHR45639">
    <property type="entry name" value="HSC70CB, ISOFORM G-RELATED"/>
    <property type="match status" value="1"/>
</dbReference>
<proteinExistence type="predicted"/>
<sequence length="864" mass="96507">MLRSRMKVAFQLLACLVLLGSDVSLAQNVLGIDFGSEWIKLAVVQRSAGVQIVLNEASKRKSPNALSFGAEQREFGDTAMVKPHLAFTHTRELLGKKYSKEALDAYGPHYFPYEIEEDVERSAIRVKEGDRHLSPEALVAMVLTYAKSLGQAHTGEKVADCVITVPGFYRQFERQAVLDAAAIAGLNVLALMNDHTAVALKYGIDHNVASLTEPRNVVFYDMGSTATRVSVVQVKTLRSLPFSAIPDKEAFQKNKTLGQLKVLSTAWDESLGGYAFTSKVAEILKGKSKIDPSKNSRAMAKLIQAAEKTKVILSANKDAHPTIESFIDDYDFRASIMRADFEDASRHLLERVEGPILEAMKRANFTKDDIHSDKILSSTGKPQLDKTLNADEAFCFGAALYAASLSTAFRLRKFGVHDITSFPVSIDIDSLSGGVDEVAETEGEEEKAEGSESSPGKKNVKLFKAGHRIPSKRLLTFKRDEDLTFTLKYDDEVPAHTPVVIARYNITGVKKAMEKFPNATGKPKINVSFRLTRSGLVEVDKAEVAIEEMVEVETCETVKPPAKNETQANETAGEAKEAGENNQTATGNQTEEEAEKRVCTVKEEKRVRRVALVVAAETPVPRPFTSTQVKETKKVLEDYDERERKIRERASAFNALESYIYTTKEKLESNVEMREVTTETFRKDFTAQLDKMSSWLDEDGWEADTLLLRSKLAELTQVGDPVFFRMKQAIERPVAIEKANKMLVAIEESVKNLTKKMSWLNESHTQMVTNKTEALKEWMKTKMEEQEKQPAHEDPVFTSDEVFARFPAIEEALKRLARVQKPLPPKKPKAEKKENETKVNATEETEGEKGEESKGEEEETKTEL</sequence>
<dbReference type="GO" id="GO:0034663">
    <property type="term" value="C:endoplasmic reticulum chaperone complex"/>
    <property type="evidence" value="ECO:0007669"/>
    <property type="project" value="TreeGrafter"/>
</dbReference>
<dbReference type="FunFam" id="3.90.640.10:FF:000003">
    <property type="entry name" value="Molecular chaperone DnaK"/>
    <property type="match status" value="1"/>
</dbReference>
<feature type="region of interest" description="Disordered" evidence="5">
    <location>
        <begin position="558"/>
        <end position="598"/>
    </location>
</feature>
<keyword evidence="1" id="KW-0547">Nucleotide-binding</keyword>
<feature type="region of interest" description="Disordered" evidence="5">
    <location>
        <begin position="817"/>
        <end position="864"/>
    </location>
</feature>
<reference evidence="7 9" key="1">
    <citation type="journal article" date="2012" name="Nature">
        <title>Algal genomes reveal evolutionary mosaicism and the fate of nucleomorphs.</title>
        <authorList>
            <consortium name="DOE Joint Genome Institute"/>
            <person name="Curtis B.A."/>
            <person name="Tanifuji G."/>
            <person name="Burki F."/>
            <person name="Gruber A."/>
            <person name="Irimia M."/>
            <person name="Maruyama S."/>
            <person name="Arias M.C."/>
            <person name="Ball S.G."/>
            <person name="Gile G.H."/>
            <person name="Hirakawa Y."/>
            <person name="Hopkins J.F."/>
            <person name="Kuo A."/>
            <person name="Rensing S.A."/>
            <person name="Schmutz J."/>
            <person name="Symeonidi A."/>
            <person name="Elias M."/>
            <person name="Eveleigh R.J."/>
            <person name="Herman E.K."/>
            <person name="Klute M.J."/>
            <person name="Nakayama T."/>
            <person name="Obornik M."/>
            <person name="Reyes-Prieto A."/>
            <person name="Armbrust E.V."/>
            <person name="Aves S.J."/>
            <person name="Beiko R.G."/>
            <person name="Coutinho P."/>
            <person name="Dacks J.B."/>
            <person name="Durnford D.G."/>
            <person name="Fast N.M."/>
            <person name="Green B.R."/>
            <person name="Grisdale C.J."/>
            <person name="Hempel F."/>
            <person name="Henrissat B."/>
            <person name="Hoppner M.P."/>
            <person name="Ishida K."/>
            <person name="Kim E."/>
            <person name="Koreny L."/>
            <person name="Kroth P.G."/>
            <person name="Liu Y."/>
            <person name="Malik S.B."/>
            <person name="Maier U.G."/>
            <person name="McRose D."/>
            <person name="Mock T."/>
            <person name="Neilson J.A."/>
            <person name="Onodera N.T."/>
            <person name="Poole A.M."/>
            <person name="Pritham E.J."/>
            <person name="Richards T.A."/>
            <person name="Rocap G."/>
            <person name="Roy S.W."/>
            <person name="Sarai C."/>
            <person name="Schaack S."/>
            <person name="Shirato S."/>
            <person name="Slamovits C.H."/>
            <person name="Spencer D.F."/>
            <person name="Suzuki S."/>
            <person name="Worden A.Z."/>
            <person name="Zauner S."/>
            <person name="Barry K."/>
            <person name="Bell C."/>
            <person name="Bharti A.K."/>
            <person name="Crow J.A."/>
            <person name="Grimwood J."/>
            <person name="Kramer R."/>
            <person name="Lindquist E."/>
            <person name="Lucas S."/>
            <person name="Salamov A."/>
            <person name="McFadden G.I."/>
            <person name="Lane C.E."/>
            <person name="Keeling P.J."/>
            <person name="Gray M.W."/>
            <person name="Grigoriev I.V."/>
            <person name="Archibald J.M."/>
        </authorList>
    </citation>
    <scope>NUCLEOTIDE SEQUENCE</scope>
    <source>
        <strain evidence="7 9">CCMP2712</strain>
    </source>
</reference>
<reference evidence="8" key="3">
    <citation type="submission" date="2015-06" db="UniProtKB">
        <authorList>
            <consortium name="EnsemblProtists"/>
        </authorList>
    </citation>
    <scope>IDENTIFICATION</scope>
</reference>
<dbReference type="InterPro" id="IPR013126">
    <property type="entry name" value="Hsp_70_fam"/>
</dbReference>
<feature type="region of interest" description="Disordered" evidence="5">
    <location>
        <begin position="435"/>
        <end position="457"/>
    </location>
</feature>
<dbReference type="EMBL" id="JH992991">
    <property type="protein sequence ID" value="EKX47028.1"/>
    <property type="molecule type" value="Genomic_DNA"/>
</dbReference>
<evidence type="ECO:0000256" key="5">
    <source>
        <dbReference type="SAM" id="MobiDB-lite"/>
    </source>
</evidence>
<dbReference type="GeneID" id="17303888"/>
<keyword evidence="6" id="KW-0732">Signal</keyword>
<keyword evidence="4" id="KW-0143">Chaperone</keyword>
<keyword evidence="2" id="KW-0256">Endoplasmic reticulum</keyword>
<feature type="signal peptide" evidence="6">
    <location>
        <begin position="1"/>
        <end position="26"/>
    </location>
</feature>